<evidence type="ECO:0000256" key="1">
    <source>
        <dbReference type="SAM" id="MobiDB-lite"/>
    </source>
</evidence>
<accession>A0A9D3WKQ7</accession>
<name>A0A9D3WKQ7_9ROSI</name>
<dbReference type="AlphaFoldDB" id="A0A9D3WKQ7"/>
<protein>
    <submittedName>
        <fullName evidence="2">Uncharacterized protein</fullName>
    </submittedName>
</protein>
<gene>
    <name evidence="2" type="ORF">J1N35_001886</name>
</gene>
<proteinExistence type="predicted"/>
<keyword evidence="3" id="KW-1185">Reference proteome</keyword>
<evidence type="ECO:0000313" key="2">
    <source>
        <dbReference type="EMBL" id="KAH1130508.1"/>
    </source>
</evidence>
<organism evidence="2 3">
    <name type="scientific">Gossypium stocksii</name>
    <dbReference type="NCBI Taxonomy" id="47602"/>
    <lineage>
        <taxon>Eukaryota</taxon>
        <taxon>Viridiplantae</taxon>
        <taxon>Streptophyta</taxon>
        <taxon>Embryophyta</taxon>
        <taxon>Tracheophyta</taxon>
        <taxon>Spermatophyta</taxon>
        <taxon>Magnoliopsida</taxon>
        <taxon>eudicotyledons</taxon>
        <taxon>Gunneridae</taxon>
        <taxon>Pentapetalae</taxon>
        <taxon>rosids</taxon>
        <taxon>malvids</taxon>
        <taxon>Malvales</taxon>
        <taxon>Malvaceae</taxon>
        <taxon>Malvoideae</taxon>
        <taxon>Gossypium</taxon>
    </lineage>
</organism>
<evidence type="ECO:0000313" key="3">
    <source>
        <dbReference type="Proteomes" id="UP000828251"/>
    </source>
</evidence>
<feature type="region of interest" description="Disordered" evidence="1">
    <location>
        <begin position="1"/>
        <end position="45"/>
    </location>
</feature>
<comment type="caution">
    <text evidence="2">The sequence shown here is derived from an EMBL/GenBank/DDBJ whole genome shotgun (WGS) entry which is preliminary data.</text>
</comment>
<dbReference type="Proteomes" id="UP000828251">
    <property type="component" value="Unassembled WGS sequence"/>
</dbReference>
<sequence>MAAGAMPTMSLWAEEDGNRWKKKQGRKGRNGQGSRGEGRREGNSQNYFMKKVEIMDVLLIGERFGGTNNRRSCSVKSGGIGLRPSSSHFSYSPSSLFAFAQSFPTGSLS</sequence>
<feature type="compositionally biased region" description="Basic residues" evidence="1">
    <location>
        <begin position="20"/>
        <end position="29"/>
    </location>
</feature>
<reference evidence="2 3" key="1">
    <citation type="journal article" date="2021" name="Plant Biotechnol. J.">
        <title>Multi-omics assisted identification of the key and species-specific regulatory components of drought-tolerant mechanisms in Gossypium stocksii.</title>
        <authorList>
            <person name="Yu D."/>
            <person name="Ke L."/>
            <person name="Zhang D."/>
            <person name="Wu Y."/>
            <person name="Sun Y."/>
            <person name="Mei J."/>
            <person name="Sun J."/>
            <person name="Sun Y."/>
        </authorList>
    </citation>
    <scope>NUCLEOTIDE SEQUENCE [LARGE SCALE GENOMIC DNA]</scope>
    <source>
        <strain evidence="3">cv. E1</strain>
        <tissue evidence="2">Leaf</tissue>
    </source>
</reference>
<dbReference type="EMBL" id="JAIQCV010000001">
    <property type="protein sequence ID" value="KAH1130508.1"/>
    <property type="molecule type" value="Genomic_DNA"/>
</dbReference>